<dbReference type="RefSeq" id="WP_213348163.1">
    <property type="nucleotide sequence ID" value="NZ_JAEDAM010000004.1"/>
</dbReference>
<evidence type="ECO:0000256" key="2">
    <source>
        <dbReference type="ARBA" id="ARBA00022475"/>
    </source>
</evidence>
<keyword evidence="8" id="KW-1185">Reference proteome</keyword>
<organism evidence="7 8">
    <name type="scientific">Candidatus Vampirococcus lugosii</name>
    <dbReference type="NCBI Taxonomy" id="2789015"/>
    <lineage>
        <taxon>Bacteria</taxon>
        <taxon>Candidatus Absconditibacteriota</taxon>
        <taxon>Vampirococcus</taxon>
    </lineage>
</organism>
<feature type="transmembrane region" description="Helical" evidence="6">
    <location>
        <begin position="348"/>
        <end position="375"/>
    </location>
</feature>
<comment type="subcellular location">
    <subcellularLocation>
        <location evidence="1">Cell membrane</location>
        <topology evidence="1">Multi-pass membrane protein</topology>
    </subcellularLocation>
</comment>
<dbReference type="Pfam" id="PF01943">
    <property type="entry name" value="Polysacc_synt"/>
    <property type="match status" value="1"/>
</dbReference>
<gene>
    <name evidence="7" type="ORF">VAMP_7n135</name>
</gene>
<proteinExistence type="predicted"/>
<protein>
    <submittedName>
        <fullName evidence="7">Polysaccharide biosynthesis protein</fullName>
    </submittedName>
</protein>
<dbReference type="Proteomes" id="UP000680365">
    <property type="component" value="Unassembled WGS sequence"/>
</dbReference>
<dbReference type="EMBL" id="JAEDAM010000004">
    <property type="protein sequence ID" value="MBS8121532.1"/>
    <property type="molecule type" value="Genomic_DNA"/>
</dbReference>
<evidence type="ECO:0000313" key="7">
    <source>
        <dbReference type="EMBL" id="MBS8121532.1"/>
    </source>
</evidence>
<keyword evidence="3 6" id="KW-0812">Transmembrane</keyword>
<keyword evidence="5 6" id="KW-0472">Membrane</keyword>
<feature type="transmembrane region" description="Helical" evidence="6">
    <location>
        <begin position="165"/>
        <end position="184"/>
    </location>
</feature>
<dbReference type="InterPro" id="IPR050833">
    <property type="entry name" value="Poly_Biosynth_Transport"/>
</dbReference>
<feature type="transmembrane region" description="Helical" evidence="6">
    <location>
        <begin position="443"/>
        <end position="464"/>
    </location>
</feature>
<reference evidence="7 8" key="1">
    <citation type="journal article" date="2021" name="Nat. Commun.">
        <title>Reductive evolution and unique predatory mode in the CPR bacterium Vampirococcus lugosii.</title>
        <authorList>
            <person name="Moreira D."/>
            <person name="Zivanovic Y."/>
            <person name="Lopez-Archilla A.I."/>
            <person name="Iniesto M."/>
            <person name="Lopez-Garcia P."/>
        </authorList>
    </citation>
    <scope>NUCLEOTIDE SEQUENCE [LARGE SCALE GENOMIC DNA]</scope>
    <source>
        <strain evidence="7">Chiprana</strain>
    </source>
</reference>
<dbReference type="PANTHER" id="PTHR30250">
    <property type="entry name" value="PST FAMILY PREDICTED COLANIC ACID TRANSPORTER"/>
    <property type="match status" value="1"/>
</dbReference>
<feature type="transmembrane region" description="Helical" evidence="6">
    <location>
        <begin position="133"/>
        <end position="153"/>
    </location>
</feature>
<feature type="transmembrane region" description="Helical" evidence="6">
    <location>
        <begin position="196"/>
        <end position="215"/>
    </location>
</feature>
<dbReference type="PANTHER" id="PTHR30250:SF11">
    <property type="entry name" value="O-ANTIGEN TRANSPORTER-RELATED"/>
    <property type="match status" value="1"/>
</dbReference>
<comment type="caution">
    <text evidence="7">The sequence shown here is derived from an EMBL/GenBank/DDBJ whole genome shotgun (WGS) entry which is preliminary data.</text>
</comment>
<feature type="transmembrane region" description="Helical" evidence="6">
    <location>
        <begin position="412"/>
        <end position="431"/>
    </location>
</feature>
<keyword evidence="4 6" id="KW-1133">Transmembrane helix</keyword>
<evidence type="ECO:0000256" key="1">
    <source>
        <dbReference type="ARBA" id="ARBA00004651"/>
    </source>
</evidence>
<name>A0ABS5QJT7_9BACT</name>
<feature type="transmembrane region" description="Helical" evidence="6">
    <location>
        <begin position="21"/>
        <end position="40"/>
    </location>
</feature>
<evidence type="ECO:0000256" key="6">
    <source>
        <dbReference type="SAM" id="Phobius"/>
    </source>
</evidence>
<keyword evidence="2" id="KW-1003">Cell membrane</keyword>
<evidence type="ECO:0000313" key="8">
    <source>
        <dbReference type="Proteomes" id="UP000680365"/>
    </source>
</evidence>
<evidence type="ECO:0000256" key="5">
    <source>
        <dbReference type="ARBA" id="ARBA00023136"/>
    </source>
</evidence>
<feature type="transmembrane region" description="Helical" evidence="6">
    <location>
        <begin position="236"/>
        <end position="256"/>
    </location>
</feature>
<feature type="transmembrane region" description="Helical" evidence="6">
    <location>
        <begin position="476"/>
        <end position="495"/>
    </location>
</feature>
<feature type="transmembrane region" description="Helical" evidence="6">
    <location>
        <begin position="276"/>
        <end position="295"/>
    </location>
</feature>
<feature type="transmembrane region" description="Helical" evidence="6">
    <location>
        <begin position="387"/>
        <end position="406"/>
    </location>
</feature>
<evidence type="ECO:0000256" key="3">
    <source>
        <dbReference type="ARBA" id="ARBA00022692"/>
    </source>
</evidence>
<accession>A0ABS5QJT7</accession>
<feature type="transmembrane region" description="Helical" evidence="6">
    <location>
        <begin position="91"/>
        <end position="113"/>
    </location>
</feature>
<dbReference type="InterPro" id="IPR002797">
    <property type="entry name" value="Polysacc_synth"/>
</dbReference>
<feature type="transmembrane region" description="Helical" evidence="6">
    <location>
        <begin position="52"/>
        <end position="70"/>
    </location>
</feature>
<sequence length="511" mass="58652">MKDNQLFKEETLAKKLLTKGFWLYFFAFIIAPTGYLIRTILSNDLGVSDIGIIYSLLGLVSILVIYGDLGNKGALNYFIPKFLAKGEDKKVGFLIGYTIIFQIFFSIIISLLIYFGADVISNIYLDSYASKTFIYYIIAYFILLNLYGLVNNILNSFQEIFYQRFSNAIRMWLIFAFTLSFFLFENGSIENYFLTWILGGVIAFVLSCIFLYIKALKKVKLQKIDISYNKDTLKSFHSYGLWALLGGQAGVVMGQIDLQMVLFLAGTESAGYYTNFKSLFMIQGMFIGPIMQLFLPIITELIEKKENFKIKILQNIYYNYFGIIFFALGVFFLLFGDIVSIVLFGDHFLLSGILLQFIALFLVLKVLFQFNFVVINAYGKPKNRVKIIAFAALVNILINGALIPFIGVYGAVISSIIAWFMMFLFSFIYIYKKNPIILYRGFLFGNIVYFLIVGLILYSLKGIFFEYTNSARYENLLYLMIAFAIFGLGFLIINYKSLLKLKKEVVKIRKN</sequence>
<feature type="transmembrane region" description="Helical" evidence="6">
    <location>
        <begin position="316"/>
        <end position="336"/>
    </location>
</feature>
<evidence type="ECO:0000256" key="4">
    <source>
        <dbReference type="ARBA" id="ARBA00022989"/>
    </source>
</evidence>